<dbReference type="PANTHER" id="PTHR30303">
    <property type="entry name" value="HYDROGENASE ISOENZYMES FORMATION PROTEIN HYPE"/>
    <property type="match status" value="1"/>
</dbReference>
<dbReference type="InterPro" id="IPR010918">
    <property type="entry name" value="PurM-like_C_dom"/>
</dbReference>
<comment type="similarity">
    <text evidence="1">Belongs to the HypE family.</text>
</comment>
<dbReference type="PIRSF" id="PIRSF005644">
    <property type="entry name" value="Hdrgns_mtr_HypE"/>
    <property type="match status" value="1"/>
</dbReference>
<dbReference type="Gene3D" id="3.30.1330.10">
    <property type="entry name" value="PurM-like, N-terminal domain"/>
    <property type="match status" value="1"/>
</dbReference>
<accession>A0A381ZGP3</accession>
<dbReference type="SUPFAM" id="SSF55326">
    <property type="entry name" value="PurM N-terminal domain-like"/>
    <property type="match status" value="1"/>
</dbReference>
<dbReference type="SUPFAM" id="SSF56042">
    <property type="entry name" value="PurM C-terminal domain-like"/>
    <property type="match status" value="1"/>
</dbReference>
<organism evidence="4">
    <name type="scientific">marine metagenome</name>
    <dbReference type="NCBI Taxonomy" id="408172"/>
    <lineage>
        <taxon>unclassified sequences</taxon>
        <taxon>metagenomes</taxon>
        <taxon>ecological metagenomes</taxon>
    </lineage>
</organism>
<dbReference type="PANTHER" id="PTHR30303:SF4">
    <property type="entry name" value="HYDROGENASE EXPRESSION_FORMATION PROTEIN HYPE"/>
    <property type="match status" value="1"/>
</dbReference>
<dbReference type="GO" id="GO:0051604">
    <property type="term" value="P:protein maturation"/>
    <property type="evidence" value="ECO:0007669"/>
    <property type="project" value="TreeGrafter"/>
</dbReference>
<sequence length="336" mass="36065">MQLGKVPGHILERLFATIETKDPQVILGPRLGEDVALLNTGNWILAAKTDPITFATDLIGWYAVQINANDIACSAAKPRWFLATLMLPPSVKESHIESIFQQILSACSSLDIELVGGHTEITNAVSQPVVVGFMLGKAETGSYITTSGAKNGDAVILTKGISLEGSALLARELRTELLAKGVEQNVLDRASNFLFDPGISVVKDAEIAYSNFDVNSLHDPTEGGLATGLYETAKSSGLDIEVFEDLIPVLPECSTICNALGINPLGLLGSGSLLITLPKLQASDLISYLATKGIFSREIGLVKTGSGKVFWKRTTGTERFPSFDRDEFARLLDERS</sequence>
<name>A0A381ZGP3_9ZZZZ</name>
<reference evidence="4" key="1">
    <citation type="submission" date="2018-05" db="EMBL/GenBank/DDBJ databases">
        <authorList>
            <person name="Lanie J.A."/>
            <person name="Ng W.-L."/>
            <person name="Kazmierczak K.M."/>
            <person name="Andrzejewski T.M."/>
            <person name="Davidsen T.M."/>
            <person name="Wayne K.J."/>
            <person name="Tettelin H."/>
            <person name="Glass J.I."/>
            <person name="Rusch D."/>
            <person name="Podicherti R."/>
            <person name="Tsui H.-C.T."/>
            <person name="Winkler M.E."/>
        </authorList>
    </citation>
    <scope>NUCLEOTIDE SEQUENCE</scope>
</reference>
<evidence type="ECO:0000313" key="4">
    <source>
        <dbReference type="EMBL" id="SVA88294.1"/>
    </source>
</evidence>
<dbReference type="InterPro" id="IPR036676">
    <property type="entry name" value="PurM-like_C_sf"/>
</dbReference>
<dbReference type="Pfam" id="PF00586">
    <property type="entry name" value="AIRS"/>
    <property type="match status" value="1"/>
</dbReference>
<proteinExistence type="inferred from homology"/>
<evidence type="ECO:0000256" key="1">
    <source>
        <dbReference type="ARBA" id="ARBA00006243"/>
    </source>
</evidence>
<dbReference type="AlphaFoldDB" id="A0A381ZGP3"/>
<dbReference type="Pfam" id="PF02769">
    <property type="entry name" value="AIRS_C"/>
    <property type="match status" value="1"/>
</dbReference>
<protein>
    <recommendedName>
        <fullName evidence="5">PurM-like N-terminal domain-containing protein</fullName>
    </recommendedName>
</protein>
<dbReference type="InterPro" id="IPR036921">
    <property type="entry name" value="PurM-like_N_sf"/>
</dbReference>
<evidence type="ECO:0000259" key="3">
    <source>
        <dbReference type="Pfam" id="PF02769"/>
    </source>
</evidence>
<evidence type="ECO:0008006" key="5">
    <source>
        <dbReference type="Google" id="ProtNLM"/>
    </source>
</evidence>
<feature type="domain" description="PurM-like N-terminal" evidence="2">
    <location>
        <begin position="32"/>
        <end position="137"/>
    </location>
</feature>
<dbReference type="Gene3D" id="3.90.650.10">
    <property type="entry name" value="PurM-like C-terminal domain"/>
    <property type="match status" value="1"/>
</dbReference>
<dbReference type="InterPro" id="IPR016188">
    <property type="entry name" value="PurM-like_N"/>
</dbReference>
<feature type="domain" description="PurM-like C-terminal" evidence="3">
    <location>
        <begin position="151"/>
        <end position="310"/>
    </location>
</feature>
<dbReference type="CDD" id="cd06061">
    <property type="entry name" value="PurM-like1"/>
    <property type="match status" value="1"/>
</dbReference>
<dbReference type="InterPro" id="IPR011854">
    <property type="entry name" value="HypE"/>
</dbReference>
<dbReference type="EMBL" id="UINC01021218">
    <property type="protein sequence ID" value="SVA88294.1"/>
    <property type="molecule type" value="Genomic_DNA"/>
</dbReference>
<gene>
    <name evidence="4" type="ORF">METZ01_LOCUS141148</name>
</gene>
<evidence type="ECO:0000259" key="2">
    <source>
        <dbReference type="Pfam" id="PF00586"/>
    </source>
</evidence>